<accession>A0ABU5K239</accession>
<name>A0ABU5K239_9BACI</name>
<protein>
    <submittedName>
        <fullName evidence="1">Uncharacterized protein</fullName>
    </submittedName>
</protein>
<dbReference type="RefSeq" id="WP_207995237.1">
    <property type="nucleotide sequence ID" value="NZ_JAXOVW010000060.1"/>
</dbReference>
<dbReference type="EMBL" id="JAXOVW010000060">
    <property type="protein sequence ID" value="MDZ5609386.1"/>
    <property type="molecule type" value="Genomic_DNA"/>
</dbReference>
<keyword evidence="2" id="KW-1185">Reference proteome</keyword>
<evidence type="ECO:0000313" key="2">
    <source>
        <dbReference type="Proteomes" id="UP001291930"/>
    </source>
</evidence>
<reference evidence="2" key="1">
    <citation type="submission" date="2023-11" db="EMBL/GenBank/DDBJ databases">
        <title>Genome Sequence of Bacillus pseudomycoides stain BUPM19.</title>
        <authorList>
            <person name="Farhat A."/>
        </authorList>
    </citation>
    <scope>NUCLEOTIDE SEQUENCE [LARGE SCALE GENOMIC DNA]</scope>
    <source>
        <strain evidence="2">BUPM19</strain>
    </source>
</reference>
<dbReference type="Proteomes" id="UP001291930">
    <property type="component" value="Unassembled WGS sequence"/>
</dbReference>
<sequence>MYIKRILVKCNPYSCDKSFFNCWFETIPHRYDLNGLTPKEYIIEQLLNEFEQKKEEFDVRGKELKTTTKRIKEIEPPTEFKNNHQGIIEAMDLFDEGFTLQQEALNELNEDKVKQDLEKITEDGKKWRASTENIGQMEKELLDNLNNENNLND</sequence>
<organism evidence="1 2">
    <name type="scientific">Bacillus bingmayongensis</name>
    <dbReference type="NCBI Taxonomy" id="1150157"/>
    <lineage>
        <taxon>Bacteria</taxon>
        <taxon>Bacillati</taxon>
        <taxon>Bacillota</taxon>
        <taxon>Bacilli</taxon>
        <taxon>Bacillales</taxon>
        <taxon>Bacillaceae</taxon>
        <taxon>Bacillus</taxon>
    </lineage>
</organism>
<gene>
    <name evidence="1" type="ORF">U2I54_20535</name>
</gene>
<proteinExistence type="predicted"/>
<evidence type="ECO:0000313" key="1">
    <source>
        <dbReference type="EMBL" id="MDZ5609386.1"/>
    </source>
</evidence>
<comment type="caution">
    <text evidence="1">The sequence shown here is derived from an EMBL/GenBank/DDBJ whole genome shotgun (WGS) entry which is preliminary data.</text>
</comment>